<dbReference type="InterPro" id="IPR012337">
    <property type="entry name" value="RNaseH-like_sf"/>
</dbReference>
<accession>A0A5J4R686</accession>
<protein>
    <recommendedName>
        <fullName evidence="1">Transposase IS701-like DDE domain-containing protein</fullName>
    </recommendedName>
</protein>
<organism evidence="2">
    <name type="scientific">termite gut metagenome</name>
    <dbReference type="NCBI Taxonomy" id="433724"/>
    <lineage>
        <taxon>unclassified sequences</taxon>
        <taxon>metagenomes</taxon>
        <taxon>organismal metagenomes</taxon>
    </lineage>
</organism>
<dbReference type="Pfam" id="PF13546">
    <property type="entry name" value="DDE_5"/>
    <property type="match status" value="1"/>
</dbReference>
<feature type="domain" description="Transposase IS701-like DDE" evidence="1">
    <location>
        <begin position="85"/>
        <end position="241"/>
    </location>
</feature>
<gene>
    <name evidence="2" type="ORF">EZS27_021971</name>
</gene>
<dbReference type="AlphaFoldDB" id="A0A5J4R686"/>
<dbReference type="EMBL" id="SNRY01001686">
    <property type="protein sequence ID" value="KAA6329199.1"/>
    <property type="molecule type" value="Genomic_DNA"/>
</dbReference>
<name>A0A5J4R686_9ZZZZ</name>
<sequence length="406" mass="46518">MDKIISILNQYTGICSDVLNAVTTKLNKSFKTFFMETLILSMIIRGRINFLQLGRYGQSCEERFRRNFSKIFDWLSFNLTLSKRIVTGERKGIAIDPSYISKSGKRTPWIGYFWSGCAGSAKRGLEIMGVGLIDVDNKDCISLQAVQTPDSKTLENRNANLIDWYLFVLDSMKEKLQRLTNYVVEDAYFSKSNFVAGIGQLGFHLVSRFRDDAVLFYPTLEKTTGKRGRPKVYDGKIDFDKLNKSRVEKLNLYVDKGELYTMVAYSKSLKQLVRIVVWYSKDKKKRKLYFSTNTTMSGKDVIEYYRTRFQIEFCFRDAKGFTGLTQSQARDVAKLSFNCNASLTSVNLSKVLAKERKIPFSMASHKAMIHNAFLLERFICVSGIKPNKRLNDKLVKELVDFAAIAA</sequence>
<evidence type="ECO:0000313" key="2">
    <source>
        <dbReference type="EMBL" id="KAA6329199.1"/>
    </source>
</evidence>
<evidence type="ECO:0000259" key="1">
    <source>
        <dbReference type="Pfam" id="PF13546"/>
    </source>
</evidence>
<comment type="caution">
    <text evidence="2">The sequence shown here is derived from an EMBL/GenBank/DDBJ whole genome shotgun (WGS) entry which is preliminary data.</text>
</comment>
<proteinExistence type="predicted"/>
<dbReference type="SUPFAM" id="SSF53098">
    <property type="entry name" value="Ribonuclease H-like"/>
    <property type="match status" value="1"/>
</dbReference>
<reference evidence="2" key="1">
    <citation type="submission" date="2019-03" db="EMBL/GenBank/DDBJ databases">
        <title>Single cell metagenomics reveals metabolic interactions within the superorganism composed of flagellate Streblomastix strix and complex community of Bacteroidetes bacteria on its surface.</title>
        <authorList>
            <person name="Treitli S.C."/>
            <person name="Kolisko M."/>
            <person name="Husnik F."/>
            <person name="Keeling P."/>
            <person name="Hampl V."/>
        </authorList>
    </citation>
    <scope>NUCLEOTIDE SEQUENCE</scope>
    <source>
        <strain evidence="2">STM</strain>
    </source>
</reference>
<dbReference type="InterPro" id="IPR038721">
    <property type="entry name" value="IS701-like_DDE_dom"/>
</dbReference>